<name>A0A0K2TUQ0_LEPSM</name>
<sequence length="27" mass="3064">MTSSVRAGVLRMYNCSLRHCSTNSIIY</sequence>
<organism evidence="1">
    <name type="scientific">Lepeophtheirus salmonis</name>
    <name type="common">Salmon louse</name>
    <name type="synonym">Caligus salmonis</name>
    <dbReference type="NCBI Taxonomy" id="72036"/>
    <lineage>
        <taxon>Eukaryota</taxon>
        <taxon>Metazoa</taxon>
        <taxon>Ecdysozoa</taxon>
        <taxon>Arthropoda</taxon>
        <taxon>Crustacea</taxon>
        <taxon>Multicrustacea</taxon>
        <taxon>Hexanauplia</taxon>
        <taxon>Copepoda</taxon>
        <taxon>Siphonostomatoida</taxon>
        <taxon>Caligidae</taxon>
        <taxon>Lepeophtheirus</taxon>
    </lineage>
</organism>
<protein>
    <submittedName>
        <fullName evidence="1">Uncharacterized protein</fullName>
    </submittedName>
</protein>
<evidence type="ECO:0000313" key="1">
    <source>
        <dbReference type="EMBL" id="CDW29372.1"/>
    </source>
</evidence>
<proteinExistence type="predicted"/>
<dbReference type="EMBL" id="HACA01012011">
    <property type="protein sequence ID" value="CDW29372.1"/>
    <property type="molecule type" value="Transcribed_RNA"/>
</dbReference>
<reference evidence="1" key="1">
    <citation type="submission" date="2014-05" db="EMBL/GenBank/DDBJ databases">
        <authorList>
            <person name="Chronopoulou M."/>
        </authorList>
    </citation>
    <scope>NUCLEOTIDE SEQUENCE</scope>
    <source>
        <tissue evidence="1">Whole organism</tissue>
    </source>
</reference>
<accession>A0A0K2TUQ0</accession>
<dbReference type="AlphaFoldDB" id="A0A0K2TUQ0"/>